<evidence type="ECO:0000313" key="4">
    <source>
        <dbReference type="Proteomes" id="UP001227101"/>
    </source>
</evidence>
<proteinExistence type="predicted"/>
<dbReference type="CDD" id="cd00431">
    <property type="entry name" value="cysteine_hydrolases"/>
    <property type="match status" value="1"/>
</dbReference>
<dbReference type="Proteomes" id="UP001227101">
    <property type="component" value="Chromosome"/>
</dbReference>
<evidence type="ECO:0000313" key="3">
    <source>
        <dbReference type="EMBL" id="WIV56195.1"/>
    </source>
</evidence>
<keyword evidence="1 3" id="KW-0378">Hydrolase</keyword>
<dbReference type="Pfam" id="PF00857">
    <property type="entry name" value="Isochorismatase"/>
    <property type="match status" value="1"/>
</dbReference>
<dbReference type="EC" id="3.-.-.-" evidence="3"/>
<reference evidence="3 4" key="1">
    <citation type="submission" date="2023-06" db="EMBL/GenBank/DDBJ databases">
        <authorList>
            <person name="Oyuntsetseg B."/>
            <person name="Kim S.B."/>
        </authorList>
    </citation>
    <scope>NUCLEOTIDE SEQUENCE [LARGE SCALE GENOMIC DNA]</scope>
    <source>
        <strain evidence="3 4">2-2</strain>
    </source>
</reference>
<dbReference type="InterPro" id="IPR000868">
    <property type="entry name" value="Isochorismatase-like_dom"/>
</dbReference>
<evidence type="ECO:0000256" key="1">
    <source>
        <dbReference type="ARBA" id="ARBA00022801"/>
    </source>
</evidence>
<dbReference type="InterPro" id="IPR036380">
    <property type="entry name" value="Isochorismatase-like_sf"/>
</dbReference>
<protein>
    <submittedName>
        <fullName evidence="3">Isochorismatase family cysteine hydrolase</fullName>
        <ecNumber evidence="3">3.-.-.-</ecNumber>
    </submittedName>
</protein>
<sequence>MPITTIDRRTALIVVDLQKGIVALPQAHPVADVLGRTADLLAEFRRRDLPVVLVNVTGGPAGRNDLGASFPAVPAEWSELAPELGATQGDHLVTKQSRSAFTKTGLAEWLREREVTQVVVTGISTSSGVESTVRDAHEQGFHVTVPVDAVTDGDAAAHDHTLAKIFPRIAETGVAKDVLTALAAAA</sequence>
<name>A0ABY8XKM5_9PSEU</name>
<dbReference type="InterPro" id="IPR050272">
    <property type="entry name" value="Isochorismatase-like_hydrls"/>
</dbReference>
<dbReference type="GO" id="GO:0016787">
    <property type="term" value="F:hydrolase activity"/>
    <property type="evidence" value="ECO:0007669"/>
    <property type="project" value="UniProtKB-KW"/>
</dbReference>
<accession>A0ABY8XKM5</accession>
<evidence type="ECO:0000259" key="2">
    <source>
        <dbReference type="Pfam" id="PF00857"/>
    </source>
</evidence>
<dbReference type="EMBL" id="CP127173">
    <property type="protein sequence ID" value="WIV56195.1"/>
    <property type="molecule type" value="Genomic_DNA"/>
</dbReference>
<dbReference type="PANTHER" id="PTHR43540:SF7">
    <property type="entry name" value="ISOCHORISMATASE FAMILY PROTEIN YECD"/>
    <property type="match status" value="1"/>
</dbReference>
<organism evidence="3 4">
    <name type="scientific">Amycolatopsis nalaikhensis</name>
    <dbReference type="NCBI Taxonomy" id="715472"/>
    <lineage>
        <taxon>Bacteria</taxon>
        <taxon>Bacillati</taxon>
        <taxon>Actinomycetota</taxon>
        <taxon>Actinomycetes</taxon>
        <taxon>Pseudonocardiales</taxon>
        <taxon>Pseudonocardiaceae</taxon>
        <taxon>Amycolatopsis</taxon>
    </lineage>
</organism>
<gene>
    <name evidence="3" type="ORF">QP939_46610</name>
</gene>
<feature type="domain" description="Isochorismatase-like" evidence="2">
    <location>
        <begin position="10"/>
        <end position="172"/>
    </location>
</feature>
<dbReference type="Gene3D" id="3.40.50.850">
    <property type="entry name" value="Isochorismatase-like"/>
    <property type="match status" value="1"/>
</dbReference>
<dbReference type="PANTHER" id="PTHR43540">
    <property type="entry name" value="PEROXYUREIDOACRYLATE/UREIDOACRYLATE AMIDOHYDROLASE-RELATED"/>
    <property type="match status" value="1"/>
</dbReference>
<dbReference type="SUPFAM" id="SSF52499">
    <property type="entry name" value="Isochorismatase-like hydrolases"/>
    <property type="match status" value="1"/>
</dbReference>
<keyword evidence="4" id="KW-1185">Reference proteome</keyword>
<dbReference type="RefSeq" id="WP_285453277.1">
    <property type="nucleotide sequence ID" value="NZ_CP127173.1"/>
</dbReference>